<comment type="caution">
    <text evidence="1">The sequence shown here is derived from an EMBL/GenBank/DDBJ whole genome shotgun (WGS) entry which is preliminary data.</text>
</comment>
<gene>
    <name evidence="1" type="ORF">HMPREF7215_1041</name>
</gene>
<evidence type="ECO:0000313" key="1">
    <source>
        <dbReference type="EMBL" id="EFB89665.1"/>
    </source>
</evidence>
<sequence length="67" mass="7480">MRRKRLWIGSFSFFSVILRGGGGVGDAEKCCLNFLRSLVSCIKIIIIRLELSEEAEAAPGGFRFFPL</sequence>
<dbReference type="Proteomes" id="UP000006462">
    <property type="component" value="Unassembled WGS sequence"/>
</dbReference>
<organism evidence="1 2">
    <name type="scientific">Pyramidobacter piscolens W5455</name>
    <dbReference type="NCBI Taxonomy" id="352165"/>
    <lineage>
        <taxon>Bacteria</taxon>
        <taxon>Thermotogati</taxon>
        <taxon>Synergistota</taxon>
        <taxon>Synergistia</taxon>
        <taxon>Synergistales</taxon>
        <taxon>Dethiosulfovibrionaceae</taxon>
        <taxon>Pyramidobacter</taxon>
    </lineage>
</organism>
<reference evidence="1 2" key="1">
    <citation type="submission" date="2009-12" db="EMBL/GenBank/DDBJ databases">
        <authorList>
            <person name="Shrivastava S."/>
            <person name="Madupu R."/>
            <person name="Durkin A.S."/>
            <person name="Torralba M."/>
            <person name="Methe B."/>
            <person name="Sutton G.G."/>
            <person name="Strausberg R.L."/>
            <person name="Nelson K.E."/>
        </authorList>
    </citation>
    <scope>NUCLEOTIDE SEQUENCE [LARGE SCALE GENOMIC DNA]</scope>
    <source>
        <strain evidence="1 2">W5455</strain>
    </source>
</reference>
<evidence type="ECO:0000313" key="2">
    <source>
        <dbReference type="Proteomes" id="UP000006462"/>
    </source>
</evidence>
<proteinExistence type="predicted"/>
<keyword evidence="2" id="KW-1185">Reference proteome</keyword>
<name>A0ABM9ZS59_9BACT</name>
<accession>A0ABM9ZS59</accession>
<dbReference type="EMBL" id="ADFP01000124">
    <property type="protein sequence ID" value="EFB89665.1"/>
    <property type="molecule type" value="Genomic_DNA"/>
</dbReference>
<evidence type="ECO:0008006" key="3">
    <source>
        <dbReference type="Google" id="ProtNLM"/>
    </source>
</evidence>
<protein>
    <recommendedName>
        <fullName evidence="3">Secreted protein</fullName>
    </recommendedName>
</protein>